<dbReference type="EMBL" id="APAU02000021">
    <property type="protein sequence ID" value="EUB61281.1"/>
    <property type="molecule type" value="Genomic_DNA"/>
</dbReference>
<comment type="caution">
    <text evidence="2">The sequence shown here is derived from an EMBL/GenBank/DDBJ whole genome shotgun (WGS) entry which is preliminary data.</text>
</comment>
<dbReference type="KEGG" id="egl:EGR_03767"/>
<proteinExistence type="predicted"/>
<gene>
    <name evidence="2" type="ORF">EGR_03767</name>
</gene>
<accession>W6UJG4</accession>
<dbReference type="AlphaFoldDB" id="W6UJG4"/>
<name>W6UJG4_ECHGR</name>
<sequence>MQYFSGGCWGVKQSKQHIIAHKILGMFIKAFYIKRLFPILLFFSSFCQFLTWLQGLKHFQKVNYIPRKCLRCRNYDQPQEAESWQTNHRKLAIKVKDSYSIGKMENMSKANALLKCKQINNYHHHGNHGIKNLLTILHNQYLQVEVAYRKQFCHRLYFSKHQSTLRLSYRTECSAFTESDATEQFLCKIFCTNFGCFIDLANISFARVNYLALLNSLNVPAYNVIIIYVNMISTMALAQASSNPPNLSKSTESISLNFSANMRKRLLLNRSKVKIVLIKAKSLILTLPGKLFAIVMHLK</sequence>
<evidence type="ECO:0000256" key="1">
    <source>
        <dbReference type="SAM" id="Phobius"/>
    </source>
</evidence>
<dbReference type="CTD" id="36339482"/>
<keyword evidence="1" id="KW-1133">Transmembrane helix</keyword>
<dbReference type="GeneID" id="36339482"/>
<evidence type="ECO:0000313" key="2">
    <source>
        <dbReference type="EMBL" id="EUB61281.1"/>
    </source>
</evidence>
<reference evidence="2 3" key="1">
    <citation type="journal article" date="2013" name="Nat. Genet.">
        <title>The genome of the hydatid tapeworm Echinococcus granulosus.</title>
        <authorList>
            <person name="Zheng H."/>
            <person name="Zhang W."/>
            <person name="Zhang L."/>
            <person name="Zhang Z."/>
            <person name="Li J."/>
            <person name="Lu G."/>
            <person name="Zhu Y."/>
            <person name="Wang Y."/>
            <person name="Huang Y."/>
            <person name="Liu J."/>
            <person name="Kang H."/>
            <person name="Chen J."/>
            <person name="Wang L."/>
            <person name="Chen A."/>
            <person name="Yu S."/>
            <person name="Gao Z."/>
            <person name="Jin L."/>
            <person name="Gu W."/>
            <person name="Wang Z."/>
            <person name="Zhao L."/>
            <person name="Shi B."/>
            <person name="Wen H."/>
            <person name="Lin R."/>
            <person name="Jones M.K."/>
            <person name="Brejova B."/>
            <person name="Vinar T."/>
            <person name="Zhao G."/>
            <person name="McManus D.P."/>
            <person name="Chen Z."/>
            <person name="Zhou Y."/>
            <person name="Wang S."/>
        </authorList>
    </citation>
    <scope>NUCLEOTIDE SEQUENCE [LARGE SCALE GENOMIC DNA]</scope>
</reference>
<evidence type="ECO:0000313" key="3">
    <source>
        <dbReference type="Proteomes" id="UP000019149"/>
    </source>
</evidence>
<organism evidence="2 3">
    <name type="scientific">Echinococcus granulosus</name>
    <name type="common">Hydatid tapeworm</name>
    <dbReference type="NCBI Taxonomy" id="6210"/>
    <lineage>
        <taxon>Eukaryota</taxon>
        <taxon>Metazoa</taxon>
        <taxon>Spiralia</taxon>
        <taxon>Lophotrochozoa</taxon>
        <taxon>Platyhelminthes</taxon>
        <taxon>Cestoda</taxon>
        <taxon>Eucestoda</taxon>
        <taxon>Cyclophyllidea</taxon>
        <taxon>Taeniidae</taxon>
        <taxon>Echinococcus</taxon>
        <taxon>Echinococcus granulosus group</taxon>
    </lineage>
</organism>
<protein>
    <submittedName>
        <fullName evidence="2">Uncharacterized protein</fullName>
    </submittedName>
</protein>
<keyword evidence="1" id="KW-0472">Membrane</keyword>
<dbReference type="Proteomes" id="UP000019149">
    <property type="component" value="Unassembled WGS sequence"/>
</dbReference>
<dbReference type="RefSeq" id="XP_024352477.1">
    <property type="nucleotide sequence ID" value="XM_024493016.1"/>
</dbReference>
<keyword evidence="3" id="KW-1185">Reference proteome</keyword>
<keyword evidence="1" id="KW-0812">Transmembrane</keyword>
<feature type="transmembrane region" description="Helical" evidence="1">
    <location>
        <begin position="36"/>
        <end position="53"/>
    </location>
</feature>